<keyword evidence="2" id="KW-1185">Reference proteome</keyword>
<accession>A0ABR4QSU4</accession>
<dbReference type="InterPro" id="IPR032072">
    <property type="entry name" value="DUF4807"/>
</dbReference>
<reference evidence="1 2" key="1">
    <citation type="journal article" date="2022" name="Front. Cell. Infect. Microbiol.">
        <title>The Genomes of Two Strains of Taenia crassiceps the Animal Model for the Study of Human Cysticercosis.</title>
        <authorList>
            <person name="Bobes R.J."/>
            <person name="Estrada K."/>
            <person name="Rios-Valencia D.G."/>
            <person name="Calderon-Gallegos A."/>
            <person name="de la Torre P."/>
            <person name="Carrero J.C."/>
            <person name="Sanchez-Flores A."/>
            <person name="Laclette J.P."/>
        </authorList>
    </citation>
    <scope>NUCLEOTIDE SEQUENCE [LARGE SCALE GENOMIC DNA]</scope>
    <source>
        <strain evidence="1">WFUcys</strain>
    </source>
</reference>
<organism evidence="1 2">
    <name type="scientific">Taenia crassiceps</name>
    <dbReference type="NCBI Taxonomy" id="6207"/>
    <lineage>
        <taxon>Eukaryota</taxon>
        <taxon>Metazoa</taxon>
        <taxon>Spiralia</taxon>
        <taxon>Lophotrochozoa</taxon>
        <taxon>Platyhelminthes</taxon>
        <taxon>Cestoda</taxon>
        <taxon>Eucestoda</taxon>
        <taxon>Cyclophyllidea</taxon>
        <taxon>Taeniidae</taxon>
        <taxon>Taenia</taxon>
    </lineage>
</organism>
<evidence type="ECO:0000313" key="2">
    <source>
        <dbReference type="Proteomes" id="UP001651158"/>
    </source>
</evidence>
<sequence>MCCKLQHAALWITIPSLPATTPQERLTNVRKVDLRRSLKFRNCGLVLHLGFLTPQFLETRSSAVLTANVRNTYNCGGLCNLSQKPADLLESLSSPISYAYSCGDARFISIMIFLNFNSVAPVTGVSRFIILPPPFCVYEIDRSGYRVVAHHLYRHIILQEAMSWLSTLGGGFSCLGDKCEDAAEIAGEISLRQMYLALSMEIPVFQARCRLFFAQSLMQRGRLKAAGLIIRDVYSFSKSASAYDNPPEVHLGLMCHGLWKRLSHLWSLRRSSRQLVRPLRLHLHTDGIGTMPHPEQPLSTMCDFTE</sequence>
<protein>
    <submittedName>
        <fullName evidence="1">Uncharacterized protein</fullName>
    </submittedName>
</protein>
<name>A0ABR4QSU4_9CEST</name>
<dbReference type="EMBL" id="JAKROA010000001">
    <property type="protein sequence ID" value="KAL5112769.1"/>
    <property type="molecule type" value="Genomic_DNA"/>
</dbReference>
<dbReference type="Proteomes" id="UP001651158">
    <property type="component" value="Unassembled WGS sequence"/>
</dbReference>
<proteinExistence type="predicted"/>
<dbReference type="PANTHER" id="PTHR36693">
    <property type="entry name" value="GH02722P"/>
    <property type="match status" value="1"/>
</dbReference>
<evidence type="ECO:0000313" key="1">
    <source>
        <dbReference type="EMBL" id="KAL5112769.1"/>
    </source>
</evidence>
<dbReference type="Pfam" id="PF16065">
    <property type="entry name" value="DUF4807"/>
    <property type="match status" value="1"/>
</dbReference>
<comment type="caution">
    <text evidence="1">The sequence shown here is derived from an EMBL/GenBank/DDBJ whole genome shotgun (WGS) entry which is preliminary data.</text>
</comment>
<dbReference type="PANTHER" id="PTHR36693:SF1">
    <property type="entry name" value="GH02722P"/>
    <property type="match status" value="1"/>
</dbReference>
<gene>
    <name evidence="1" type="ORF">TcWFU_008624</name>
</gene>